<organism evidence="3 4">
    <name type="scientific">Belliella pelovolcani</name>
    <dbReference type="NCBI Taxonomy" id="529505"/>
    <lineage>
        <taxon>Bacteria</taxon>
        <taxon>Pseudomonadati</taxon>
        <taxon>Bacteroidota</taxon>
        <taxon>Cytophagia</taxon>
        <taxon>Cytophagales</taxon>
        <taxon>Cyclobacteriaceae</taxon>
        <taxon>Belliella</taxon>
    </lineage>
</organism>
<feature type="domain" description="Terminase large subunit-like ATPase" evidence="1">
    <location>
        <begin position="49"/>
        <end position="222"/>
    </location>
</feature>
<feature type="domain" description="Terminase large subunit-like endonuclease" evidence="2">
    <location>
        <begin position="231"/>
        <end position="514"/>
    </location>
</feature>
<evidence type="ECO:0000259" key="2">
    <source>
        <dbReference type="Pfam" id="PF20441"/>
    </source>
</evidence>
<dbReference type="EMBL" id="FTOP01000007">
    <property type="protein sequence ID" value="SIS88723.1"/>
    <property type="molecule type" value="Genomic_DNA"/>
</dbReference>
<sequence>MSYTTNFSIIDTKKYYFDTYTADRAVRFIETFCSHVKGDLAGKPYILQDWEKEIVSNIFGWKHRKTGLRKYREVFIFLPRKNSKTTLASAISLYMILADGEKGGEGYFLASTREQGRISFDIMSGMIRNSKELSKHLKIFRNSIEYEKDNSFFKVVASEAGSLHGGNLSFALVDEIHAHKDGELYEVVKTSMGARSQPLLISITTAGQDKNHIVFDLYDYSKKIINGIIKDETFLPIVFEGDDSDDIDKVLSIENIKKANPSYGKSIKEDYIIELINKARNIPSFLNSFKQLHLNIFVDSSSSWINNQDWMNNNIDYNEDDLLGETCWGGLDLANNRDLNSFVLIFPQPNGKIKTLNYTFIPYESAKRKDNIASGKAFIGWANNKNNLLYLTEPRSRDDDFIIEKIFELKSKFNIVNIAYDRWFSDQITTKLEAAGLKISSFGQGFKSMSPATKKTESLIIENKLLHNNNPILKWCISNVRIVKDDAGNVKMSKERSKEKIDSAVALVMAVGQYQLDIVSEMIDEENNKSPYNDGGFFFI</sequence>
<dbReference type="OrthoDB" id="9760250at2"/>
<protein>
    <submittedName>
        <fullName evidence="3">Phage terminase-like protein, large subunit, contains N-terminal HTH domain</fullName>
    </submittedName>
</protein>
<dbReference type="STRING" id="529505.SAMN05421761_10770"/>
<accession>A0A1N7MRG7</accession>
<reference evidence="4" key="1">
    <citation type="submission" date="2017-01" db="EMBL/GenBank/DDBJ databases">
        <authorList>
            <person name="Varghese N."/>
            <person name="Submissions S."/>
        </authorList>
    </citation>
    <scope>NUCLEOTIDE SEQUENCE [LARGE SCALE GENOMIC DNA]</scope>
    <source>
        <strain evidence="4">DSM 46698</strain>
    </source>
</reference>
<dbReference type="Gene3D" id="3.40.50.300">
    <property type="entry name" value="P-loop containing nucleotide triphosphate hydrolases"/>
    <property type="match status" value="1"/>
</dbReference>
<evidence type="ECO:0000259" key="1">
    <source>
        <dbReference type="Pfam" id="PF03354"/>
    </source>
</evidence>
<keyword evidence="4" id="KW-1185">Reference proteome</keyword>
<dbReference type="PANTHER" id="PTHR41287">
    <property type="match status" value="1"/>
</dbReference>
<evidence type="ECO:0000313" key="3">
    <source>
        <dbReference type="EMBL" id="SIS88723.1"/>
    </source>
</evidence>
<gene>
    <name evidence="3" type="ORF">SAMN05421761_10770</name>
</gene>
<dbReference type="Proteomes" id="UP000186026">
    <property type="component" value="Unassembled WGS sequence"/>
</dbReference>
<dbReference type="Pfam" id="PF20441">
    <property type="entry name" value="TerL_nuclease"/>
    <property type="match status" value="1"/>
</dbReference>
<dbReference type="InterPro" id="IPR005021">
    <property type="entry name" value="Terminase_largesu-like"/>
</dbReference>
<dbReference type="Gene3D" id="3.30.420.240">
    <property type="match status" value="1"/>
</dbReference>
<name>A0A1N7MRG7_9BACT</name>
<dbReference type="RefSeq" id="WP_076500925.1">
    <property type="nucleotide sequence ID" value="NZ_FTOP01000007.1"/>
</dbReference>
<dbReference type="AlphaFoldDB" id="A0A1N7MRG7"/>
<dbReference type="InterPro" id="IPR046462">
    <property type="entry name" value="TerL_nuclease"/>
</dbReference>
<dbReference type="InterPro" id="IPR027417">
    <property type="entry name" value="P-loop_NTPase"/>
</dbReference>
<dbReference type="GO" id="GO:0004519">
    <property type="term" value="F:endonuclease activity"/>
    <property type="evidence" value="ECO:0007669"/>
    <property type="project" value="InterPro"/>
</dbReference>
<evidence type="ECO:0000313" key="4">
    <source>
        <dbReference type="Proteomes" id="UP000186026"/>
    </source>
</evidence>
<dbReference type="InterPro" id="IPR046461">
    <property type="entry name" value="TerL_ATPase"/>
</dbReference>
<dbReference type="PANTHER" id="PTHR41287:SF1">
    <property type="entry name" value="PROTEIN YMFN"/>
    <property type="match status" value="1"/>
</dbReference>
<dbReference type="Pfam" id="PF03354">
    <property type="entry name" value="TerL_ATPase"/>
    <property type="match status" value="1"/>
</dbReference>
<proteinExistence type="predicted"/>